<sequence>MSNNDSNLYNNQPFLAGGGSMGEMIRKFDWSKTSLGPPEQWPVELKNMTSMLLTNAFPVLICWGDDFIQIYNDAFRPINGEGKHPQALGGSAKDTYAEIWETIGPMFADVMQGKTHGFPEFMVPLNRNGYIEECYFDFSYSPIKSVDGIIGGILVVCVETTERVNSLKEFQKSEDAFRNMNEEMASANEELATTNEELFESRENLQQLLEELADSESKTRSIVEAAPFPIGVYIGKEMRVVLANKSILDVWGKGYDVIGKLYADILPELDNQAVFTQLDHVFTTGEPFVARNQRLDLVVDGETKTSYFNYNFTALVGKSGEIYGVMNTAADVTDVAIARQKLQETTDDVSALNEELAATNEELAATNEELLVANEEHALINNELAKVNNQLSLAQDELQLAINAASLGTFDLNPVTGRFVGNDLLKSWFGLQPEEEIELHKATDVIDENDRERAIAAIQTSLTYESGGDFDTYYTILNPLNPIPKIVRAKGKALFNDERQPIRLSGVLQDVTEQRKDEQRKNDFIGMVSHELKTPLTSLTAIVQVLNSKLKSSEDNFISGALDKANIQVRKMSSMINGFLNISRLESGKIHLDKSDFNLEVLIENMIAETQFSSPGYLISLSPCNPISVNADPDKIGSVISNLLSNAVKYSQKGTHIEVTCLIKDNGVEISVRDEGIGVKAEDVQHLFDRYYRVNNPNYSHISGFGIGLYLSSEIIRQHRGEIWVESTPGKGSTFYFSIPLK</sequence>
<evidence type="ECO:0000256" key="2">
    <source>
        <dbReference type="ARBA" id="ARBA00012438"/>
    </source>
</evidence>
<evidence type="ECO:0000256" key="7">
    <source>
        <dbReference type="ARBA" id="ARBA00023136"/>
    </source>
</evidence>
<evidence type="ECO:0000256" key="1">
    <source>
        <dbReference type="ARBA" id="ARBA00000085"/>
    </source>
</evidence>
<evidence type="ECO:0000259" key="9">
    <source>
        <dbReference type="PROSITE" id="PS50109"/>
    </source>
</evidence>
<evidence type="ECO:0000256" key="3">
    <source>
        <dbReference type="ARBA" id="ARBA00022553"/>
    </source>
</evidence>
<evidence type="ECO:0000256" key="8">
    <source>
        <dbReference type="SAM" id="Coils"/>
    </source>
</evidence>
<dbReference type="InterPro" id="IPR035965">
    <property type="entry name" value="PAS-like_dom_sf"/>
</dbReference>
<dbReference type="SUPFAM" id="SSF55874">
    <property type="entry name" value="ATPase domain of HSP90 chaperone/DNA topoisomerase II/histidine kinase"/>
    <property type="match status" value="1"/>
</dbReference>
<evidence type="ECO:0000256" key="6">
    <source>
        <dbReference type="ARBA" id="ARBA00023012"/>
    </source>
</evidence>
<dbReference type="Gene3D" id="3.30.450.20">
    <property type="entry name" value="PAS domain"/>
    <property type="match status" value="3"/>
</dbReference>
<dbReference type="PANTHER" id="PTHR45453">
    <property type="entry name" value="PHOSPHATE REGULON SENSOR PROTEIN PHOR"/>
    <property type="match status" value="1"/>
</dbReference>
<dbReference type="Pfam" id="PF02518">
    <property type="entry name" value="HATPase_c"/>
    <property type="match status" value="1"/>
</dbReference>
<dbReference type="SUPFAM" id="SSF47384">
    <property type="entry name" value="Homodimeric domain of signal transducing histidine kinase"/>
    <property type="match status" value="1"/>
</dbReference>
<dbReference type="Pfam" id="PF00512">
    <property type="entry name" value="HisKA"/>
    <property type="match status" value="1"/>
</dbReference>
<dbReference type="InterPro" id="IPR003661">
    <property type="entry name" value="HisK_dim/P_dom"/>
</dbReference>
<keyword evidence="3" id="KW-0597">Phosphoprotein</keyword>
<dbReference type="SMART" id="SM00387">
    <property type="entry name" value="HATPase_c"/>
    <property type="match status" value="1"/>
</dbReference>
<keyword evidence="4" id="KW-0808">Transferase</keyword>
<dbReference type="InterPro" id="IPR003594">
    <property type="entry name" value="HATPase_dom"/>
</dbReference>
<feature type="coiled-coil region" evidence="8">
    <location>
        <begin position="335"/>
        <end position="404"/>
    </location>
</feature>
<gene>
    <name evidence="10" type="ORF">PQO05_16800</name>
</gene>
<comment type="catalytic activity">
    <reaction evidence="1">
        <text>ATP + protein L-histidine = ADP + protein N-phospho-L-histidine.</text>
        <dbReference type="EC" id="2.7.13.3"/>
    </reaction>
</comment>
<dbReference type="CDD" id="cd00082">
    <property type="entry name" value="HisKA"/>
    <property type="match status" value="1"/>
</dbReference>
<accession>A0ABY7T1X6</accession>
<evidence type="ECO:0000313" key="11">
    <source>
        <dbReference type="Proteomes" id="UP001216139"/>
    </source>
</evidence>
<reference evidence="10 11" key="1">
    <citation type="submission" date="2023-02" db="EMBL/GenBank/DDBJ databases">
        <title>Genome sequence of Mucilaginibacter jinjuensis strain KACC 16571.</title>
        <authorList>
            <person name="Kim S."/>
            <person name="Heo J."/>
            <person name="Kwon S.-W."/>
        </authorList>
    </citation>
    <scope>NUCLEOTIDE SEQUENCE [LARGE SCALE GENOMIC DNA]</scope>
    <source>
        <strain evidence="10 11">KACC 16571</strain>
    </source>
</reference>
<feature type="domain" description="Histidine kinase" evidence="9">
    <location>
        <begin position="527"/>
        <end position="742"/>
    </location>
</feature>
<dbReference type="InterPro" id="IPR036890">
    <property type="entry name" value="HATPase_C_sf"/>
</dbReference>
<name>A0ABY7T1X6_9SPHI</name>
<dbReference type="SUPFAM" id="SSF55785">
    <property type="entry name" value="PYP-like sensor domain (PAS domain)"/>
    <property type="match status" value="2"/>
</dbReference>
<dbReference type="InterPro" id="IPR000014">
    <property type="entry name" value="PAS"/>
</dbReference>
<dbReference type="InterPro" id="IPR013656">
    <property type="entry name" value="PAS_4"/>
</dbReference>
<organism evidence="10 11">
    <name type="scientific">Mucilaginibacter jinjuensis</name>
    <dbReference type="NCBI Taxonomy" id="1176721"/>
    <lineage>
        <taxon>Bacteria</taxon>
        <taxon>Pseudomonadati</taxon>
        <taxon>Bacteroidota</taxon>
        <taxon>Sphingobacteriia</taxon>
        <taxon>Sphingobacteriales</taxon>
        <taxon>Sphingobacteriaceae</taxon>
        <taxon>Mucilaginibacter</taxon>
    </lineage>
</organism>
<dbReference type="SMART" id="SM00091">
    <property type="entry name" value="PAS"/>
    <property type="match status" value="2"/>
</dbReference>
<dbReference type="Gene3D" id="3.30.565.10">
    <property type="entry name" value="Histidine kinase-like ATPase, C-terminal domain"/>
    <property type="match status" value="1"/>
</dbReference>
<keyword evidence="10" id="KW-0547">Nucleotide-binding</keyword>
<dbReference type="EMBL" id="CP117167">
    <property type="protein sequence ID" value="WCT10396.1"/>
    <property type="molecule type" value="Genomic_DNA"/>
</dbReference>
<keyword evidence="10" id="KW-0067">ATP-binding</keyword>
<keyword evidence="8" id="KW-0175">Coiled coil</keyword>
<dbReference type="PRINTS" id="PR00344">
    <property type="entry name" value="BCTRLSENSOR"/>
</dbReference>
<dbReference type="InterPro" id="IPR036097">
    <property type="entry name" value="HisK_dim/P_sf"/>
</dbReference>
<dbReference type="InterPro" id="IPR050351">
    <property type="entry name" value="BphY/WalK/GraS-like"/>
</dbReference>
<evidence type="ECO:0000313" key="10">
    <source>
        <dbReference type="EMBL" id="WCT10396.1"/>
    </source>
</evidence>
<dbReference type="RefSeq" id="WP_273628583.1">
    <property type="nucleotide sequence ID" value="NZ_CP117167.1"/>
</dbReference>
<keyword evidence="6" id="KW-0902">Two-component regulatory system</keyword>
<proteinExistence type="predicted"/>
<dbReference type="InterPro" id="IPR004358">
    <property type="entry name" value="Sig_transdc_His_kin-like_C"/>
</dbReference>
<evidence type="ECO:0000256" key="5">
    <source>
        <dbReference type="ARBA" id="ARBA00022777"/>
    </source>
</evidence>
<feature type="coiled-coil region" evidence="8">
    <location>
        <begin position="170"/>
        <end position="218"/>
    </location>
</feature>
<dbReference type="PROSITE" id="PS50109">
    <property type="entry name" value="HIS_KIN"/>
    <property type="match status" value="1"/>
</dbReference>
<keyword evidence="7" id="KW-0472">Membrane</keyword>
<dbReference type="Pfam" id="PF08448">
    <property type="entry name" value="PAS_4"/>
    <property type="match status" value="1"/>
</dbReference>
<protein>
    <recommendedName>
        <fullName evidence="2">histidine kinase</fullName>
        <ecNumber evidence="2">2.7.13.3</ecNumber>
    </recommendedName>
</protein>
<dbReference type="SMART" id="SM00388">
    <property type="entry name" value="HisKA"/>
    <property type="match status" value="1"/>
</dbReference>
<dbReference type="EC" id="2.7.13.3" evidence="2"/>
<keyword evidence="11" id="KW-1185">Reference proteome</keyword>
<dbReference type="GO" id="GO:0005524">
    <property type="term" value="F:ATP binding"/>
    <property type="evidence" value="ECO:0007669"/>
    <property type="project" value="UniProtKB-KW"/>
</dbReference>
<evidence type="ECO:0000256" key="4">
    <source>
        <dbReference type="ARBA" id="ARBA00022679"/>
    </source>
</evidence>
<keyword evidence="5" id="KW-0418">Kinase</keyword>
<dbReference type="Gene3D" id="1.10.287.130">
    <property type="match status" value="1"/>
</dbReference>
<dbReference type="PANTHER" id="PTHR45453:SF1">
    <property type="entry name" value="PHOSPHATE REGULON SENSOR PROTEIN PHOR"/>
    <property type="match status" value="1"/>
</dbReference>
<dbReference type="InterPro" id="IPR005467">
    <property type="entry name" value="His_kinase_dom"/>
</dbReference>
<dbReference type="Proteomes" id="UP001216139">
    <property type="component" value="Chromosome"/>
</dbReference>